<accession>A0A8S5UBL3</accession>
<protein>
    <submittedName>
        <fullName evidence="1">Uncharacterized protein</fullName>
    </submittedName>
</protein>
<organism evidence="1">
    <name type="scientific">Podoviridae sp. ctZkC8</name>
    <dbReference type="NCBI Taxonomy" id="2825259"/>
    <lineage>
        <taxon>Viruses</taxon>
        <taxon>Duplodnaviria</taxon>
        <taxon>Heunggongvirae</taxon>
        <taxon>Uroviricota</taxon>
        <taxon>Caudoviricetes</taxon>
    </lineage>
</organism>
<sequence length="99" mass="11692">MNYFTDKYFVKQTELCGSLIFNYDYKLKYMLQFTSNIITNAKDIVKLHGRKVAHNRTWLKKHVVFLDSLFRWRDMSKRQAAMTFKNNTDVTVNATVAGT</sequence>
<name>A0A8S5UBL3_9CAUD</name>
<proteinExistence type="predicted"/>
<evidence type="ECO:0000313" key="1">
    <source>
        <dbReference type="EMBL" id="DAF91819.1"/>
    </source>
</evidence>
<reference evidence="1" key="1">
    <citation type="journal article" date="2021" name="Proc. Natl. Acad. Sci. U.S.A.">
        <title>A Catalog of Tens of Thousands of Viruses from Human Metagenomes Reveals Hidden Associations with Chronic Diseases.</title>
        <authorList>
            <person name="Tisza M.J."/>
            <person name="Buck C.B."/>
        </authorList>
    </citation>
    <scope>NUCLEOTIDE SEQUENCE</scope>
    <source>
        <strain evidence="1">CtZkC8</strain>
    </source>
</reference>
<dbReference type="EMBL" id="BK016062">
    <property type="protein sequence ID" value="DAF91819.1"/>
    <property type="molecule type" value="Genomic_DNA"/>
</dbReference>